<dbReference type="RefSeq" id="WP_103202117.1">
    <property type="nucleotide sequence ID" value="NZ_CVTD020000010.1"/>
</dbReference>
<keyword evidence="2" id="KW-0012">Acyltransferase</keyword>
<dbReference type="SUPFAM" id="SSF55729">
    <property type="entry name" value="Acyl-CoA N-acyltransferases (Nat)"/>
    <property type="match status" value="1"/>
</dbReference>
<protein>
    <recommendedName>
        <fullName evidence="3">N-acetyltransferase domain-containing protein</fullName>
    </recommendedName>
</protein>
<proteinExistence type="predicted"/>
<dbReference type="GO" id="GO:0016747">
    <property type="term" value="F:acyltransferase activity, transferring groups other than amino-acyl groups"/>
    <property type="evidence" value="ECO:0007669"/>
    <property type="project" value="InterPro"/>
</dbReference>
<dbReference type="InterPro" id="IPR050680">
    <property type="entry name" value="YpeA/RimI_acetyltransf"/>
</dbReference>
<evidence type="ECO:0000256" key="1">
    <source>
        <dbReference type="ARBA" id="ARBA00022679"/>
    </source>
</evidence>
<evidence type="ECO:0000256" key="2">
    <source>
        <dbReference type="ARBA" id="ARBA00023315"/>
    </source>
</evidence>
<keyword evidence="1" id="KW-0808">Transferase</keyword>
<reference evidence="4 5" key="1">
    <citation type="submission" date="2015-06" db="EMBL/GenBank/DDBJ databases">
        <authorList>
            <person name="Wibberg Daniel"/>
        </authorList>
    </citation>
    <scope>NUCLEOTIDE SEQUENCE [LARGE SCALE GENOMIC DNA]</scope>
    <source>
        <strain evidence="4 5">T3/55T</strain>
    </source>
</reference>
<dbReference type="AlphaFoldDB" id="A0A0H5SG27"/>
<dbReference type="PANTHER" id="PTHR43420">
    <property type="entry name" value="ACETYLTRANSFERASE"/>
    <property type="match status" value="1"/>
</dbReference>
<dbReference type="InterPro" id="IPR000182">
    <property type="entry name" value="GNAT_dom"/>
</dbReference>
<dbReference type="OrthoDB" id="9796381at2"/>
<sequence>MQYRLAAESDLDEICNLVKKAIDRMEQQGIYQWDDLYPTRKDFLEDINKNTLYVAVEDGRIAAIYVINRECDEEYHACQWSNSDESACIIHRLCVLPDFQNKGIGSKMLSHIEEQIKNMGYSSVRLDVFSKNPYAIRLYEKNGYKKRGYADWRKGRFFLMEKTLN</sequence>
<dbReference type="PANTHER" id="PTHR43420:SF46">
    <property type="entry name" value="ACETYLTRANSFERASE"/>
    <property type="match status" value="1"/>
</dbReference>
<accession>A0A0H5SG27</accession>
<dbReference type="Proteomes" id="UP000236497">
    <property type="component" value="Unassembled WGS sequence"/>
</dbReference>
<dbReference type="Pfam" id="PF00583">
    <property type="entry name" value="Acetyltransf_1"/>
    <property type="match status" value="1"/>
</dbReference>
<dbReference type="InterPro" id="IPR016181">
    <property type="entry name" value="Acyl_CoA_acyltransferase"/>
</dbReference>
<evidence type="ECO:0000313" key="5">
    <source>
        <dbReference type="Proteomes" id="UP000236497"/>
    </source>
</evidence>
<dbReference type="Gene3D" id="3.40.630.30">
    <property type="match status" value="1"/>
</dbReference>
<dbReference type="CDD" id="cd04301">
    <property type="entry name" value="NAT_SF"/>
    <property type="match status" value="1"/>
</dbReference>
<name>A0A0H5SG27_HERHM</name>
<dbReference type="PROSITE" id="PS51186">
    <property type="entry name" value="GNAT"/>
    <property type="match status" value="1"/>
</dbReference>
<organism evidence="4 5">
    <name type="scientific">Herbinix hemicellulosilytica</name>
    <dbReference type="NCBI Taxonomy" id="1564487"/>
    <lineage>
        <taxon>Bacteria</taxon>
        <taxon>Bacillati</taxon>
        <taxon>Bacillota</taxon>
        <taxon>Clostridia</taxon>
        <taxon>Lachnospirales</taxon>
        <taxon>Lachnospiraceae</taxon>
        <taxon>Herbinix</taxon>
    </lineage>
</organism>
<keyword evidence="5" id="KW-1185">Reference proteome</keyword>
<evidence type="ECO:0000313" key="4">
    <source>
        <dbReference type="EMBL" id="CRZ33990.1"/>
    </source>
</evidence>
<dbReference type="EMBL" id="CVTD020000010">
    <property type="protein sequence ID" value="CRZ33990.1"/>
    <property type="molecule type" value="Genomic_DNA"/>
</dbReference>
<evidence type="ECO:0000259" key="3">
    <source>
        <dbReference type="PROSITE" id="PS51186"/>
    </source>
</evidence>
<feature type="domain" description="N-acetyltransferase" evidence="3">
    <location>
        <begin position="1"/>
        <end position="165"/>
    </location>
</feature>
<gene>
    <name evidence="4" type="ORF">HHT355_0787</name>
</gene>